<evidence type="ECO:0000313" key="3">
    <source>
        <dbReference type="Proteomes" id="UP000218810"/>
    </source>
</evidence>
<organism evidence="2 3">
    <name type="scientific">Dietzia natronolimnaea</name>
    <dbReference type="NCBI Taxonomy" id="161920"/>
    <lineage>
        <taxon>Bacteria</taxon>
        <taxon>Bacillati</taxon>
        <taxon>Actinomycetota</taxon>
        <taxon>Actinomycetes</taxon>
        <taxon>Mycobacteriales</taxon>
        <taxon>Dietziaceae</taxon>
        <taxon>Dietzia</taxon>
    </lineage>
</organism>
<dbReference type="EMBL" id="NTGA01000026">
    <property type="protein sequence ID" value="PAY22310.1"/>
    <property type="molecule type" value="Genomic_DNA"/>
</dbReference>
<dbReference type="AlphaFoldDB" id="A0A2A2WM91"/>
<evidence type="ECO:0000256" key="1">
    <source>
        <dbReference type="SAM" id="MobiDB-lite"/>
    </source>
</evidence>
<reference evidence="3" key="1">
    <citation type="submission" date="2017-09" db="EMBL/GenBank/DDBJ databases">
        <authorList>
            <person name="Zhang Y."/>
            <person name="Huang X."/>
            <person name="Liu J."/>
            <person name="Lu L."/>
            <person name="Peng K."/>
        </authorList>
    </citation>
    <scope>NUCLEOTIDE SEQUENCE [LARGE SCALE GENOMIC DNA]</scope>
    <source>
        <strain evidence="3">S-XJ-1</strain>
    </source>
</reference>
<sequence>MGIAATVVGVGIIAIGLREWPCALPVRTTGAAGSAGSSMRMPQITSWRPAADGGDALPGT</sequence>
<proteinExistence type="predicted"/>
<protein>
    <submittedName>
        <fullName evidence="2">Uncharacterized protein</fullName>
    </submittedName>
</protein>
<gene>
    <name evidence="2" type="ORF">CEY15_14530</name>
</gene>
<accession>A0A2A2WM91</accession>
<dbReference type="Proteomes" id="UP000218810">
    <property type="component" value="Unassembled WGS sequence"/>
</dbReference>
<comment type="caution">
    <text evidence="2">The sequence shown here is derived from an EMBL/GenBank/DDBJ whole genome shotgun (WGS) entry which is preliminary data.</text>
</comment>
<keyword evidence="3" id="KW-1185">Reference proteome</keyword>
<evidence type="ECO:0000313" key="2">
    <source>
        <dbReference type="EMBL" id="PAY22310.1"/>
    </source>
</evidence>
<feature type="region of interest" description="Disordered" evidence="1">
    <location>
        <begin position="29"/>
        <end position="60"/>
    </location>
</feature>
<name>A0A2A2WM91_9ACTN</name>